<keyword evidence="3" id="KW-1185">Reference proteome</keyword>
<feature type="chain" id="PRO_5046664417" evidence="1">
    <location>
        <begin position="26"/>
        <end position="265"/>
    </location>
</feature>
<evidence type="ECO:0000256" key="1">
    <source>
        <dbReference type="SAM" id="SignalP"/>
    </source>
</evidence>
<organism evidence="2 3">
    <name type="scientific">Undibacterium aquatile</name>
    <dbReference type="NCBI Taxonomy" id="1537398"/>
    <lineage>
        <taxon>Bacteria</taxon>
        <taxon>Pseudomonadati</taxon>
        <taxon>Pseudomonadota</taxon>
        <taxon>Betaproteobacteria</taxon>
        <taxon>Burkholderiales</taxon>
        <taxon>Oxalobacteraceae</taxon>
        <taxon>Undibacterium</taxon>
    </lineage>
</organism>
<dbReference type="Proteomes" id="UP000637632">
    <property type="component" value="Unassembled WGS sequence"/>
</dbReference>
<evidence type="ECO:0000313" key="3">
    <source>
        <dbReference type="Proteomes" id="UP000637632"/>
    </source>
</evidence>
<feature type="signal peptide" evidence="1">
    <location>
        <begin position="1"/>
        <end position="25"/>
    </location>
</feature>
<protein>
    <submittedName>
        <fullName evidence="2">Uncharacterized protein</fullName>
    </submittedName>
</protein>
<name>A0ABR6XCM4_9BURK</name>
<reference evidence="2 3" key="1">
    <citation type="submission" date="2020-08" db="EMBL/GenBank/DDBJ databases">
        <title>Novel species isolated from subtropical streams in China.</title>
        <authorList>
            <person name="Lu H."/>
        </authorList>
    </citation>
    <scope>NUCLEOTIDE SEQUENCE [LARGE SCALE GENOMIC DNA]</scope>
    <source>
        <strain evidence="2 3">CCTCC AB 2015119</strain>
    </source>
</reference>
<keyword evidence="1" id="KW-0732">Signal</keyword>
<dbReference type="RefSeq" id="WP_190477688.1">
    <property type="nucleotide sequence ID" value="NZ_JACOFT010000002.1"/>
</dbReference>
<proteinExistence type="predicted"/>
<evidence type="ECO:0000313" key="2">
    <source>
        <dbReference type="EMBL" id="MBC3810678.1"/>
    </source>
</evidence>
<accession>A0ABR6XCM4</accession>
<comment type="caution">
    <text evidence="2">The sequence shown here is derived from an EMBL/GenBank/DDBJ whole genome shotgun (WGS) entry which is preliminary data.</text>
</comment>
<dbReference type="EMBL" id="JACOFT010000002">
    <property type="protein sequence ID" value="MBC3810678.1"/>
    <property type="molecule type" value="Genomic_DNA"/>
</dbReference>
<gene>
    <name evidence="2" type="ORF">H8K26_04425</name>
</gene>
<sequence>MTFAKLNQFVFGVVALFAISGAAQAELCPGVQKISLMYGGNELTHWEGSSSQIHKLTLPNGFVLGVKTEQGAREIYERDFQRSLTQTTELVKISLYDYSAAVPRYLTSTWGGSQSQQGYGPKGGADRVDELGSGIVLNLEKPACTITKLDLAAIPTEKELGQSSESMIPDEKTKQWMQVAQQDIAKKRYVLSMFKDSLPPEVGTRLAQLLNKDGIELELIKSGDAHDAKAYMVGYAQTMLSAIETQFGKEHGRDIERQLKSEFGF</sequence>